<dbReference type="Proteomes" id="UP000037267">
    <property type="component" value="Unassembled WGS sequence"/>
</dbReference>
<accession>A0A0L0W916</accession>
<organism evidence="4 5">
    <name type="scientific">Gottschalkia purinilytica</name>
    <name type="common">Clostridium purinilyticum</name>
    <dbReference type="NCBI Taxonomy" id="1503"/>
    <lineage>
        <taxon>Bacteria</taxon>
        <taxon>Bacillati</taxon>
        <taxon>Bacillota</taxon>
        <taxon>Tissierellia</taxon>
        <taxon>Tissierellales</taxon>
        <taxon>Gottschalkiaceae</taxon>
        <taxon>Gottschalkia</taxon>
    </lineage>
</organism>
<dbReference type="SUPFAM" id="SSF48498">
    <property type="entry name" value="Tetracyclin repressor-like, C-terminal domain"/>
    <property type="match status" value="1"/>
</dbReference>
<dbReference type="OrthoDB" id="9812484at2"/>
<dbReference type="PROSITE" id="PS50977">
    <property type="entry name" value="HTH_TETR_2"/>
    <property type="match status" value="1"/>
</dbReference>
<protein>
    <submittedName>
        <fullName evidence="4">Transcriptional regulator, TetR family</fullName>
    </submittedName>
</protein>
<dbReference type="Gene3D" id="1.10.357.10">
    <property type="entry name" value="Tetracycline Repressor, domain 2"/>
    <property type="match status" value="1"/>
</dbReference>
<dbReference type="PANTHER" id="PTHR43479:SF11">
    <property type="entry name" value="ACREF_ENVCD OPERON REPRESSOR-RELATED"/>
    <property type="match status" value="1"/>
</dbReference>
<keyword evidence="5" id="KW-1185">Reference proteome</keyword>
<dbReference type="GO" id="GO:0003677">
    <property type="term" value="F:DNA binding"/>
    <property type="evidence" value="ECO:0007669"/>
    <property type="project" value="UniProtKB-UniRule"/>
</dbReference>
<dbReference type="AlphaFoldDB" id="A0A0L0W916"/>
<sequence>MPKSTFFNLPEDKKERILGATIDEFAENSYQNASINKIVKKSDIAKGSFYQYFENKKDLFKYVLEICEERKISYVEKAIEDIEYLDYFEIIRRIYIAFMEFSIENPKLSFIINELLKSNDTELKNEVLEDVLSKSNSIFNKVLERGLQNGNINPNLNIELLGNLMSHMGVFVREYVHKDSLRDYSGLVDEVVNILENGIKFRKRSNRSIEDRFY</sequence>
<dbReference type="InterPro" id="IPR009057">
    <property type="entry name" value="Homeodomain-like_sf"/>
</dbReference>
<reference evidence="5" key="1">
    <citation type="submission" date="2015-07" db="EMBL/GenBank/DDBJ databases">
        <title>Draft genome sequence of the purine-degrading Gottschalkia purinilyticum DSM 1384 (formerly Clostridium purinilyticum).</title>
        <authorList>
            <person name="Poehlein A."/>
            <person name="Schiel-Bengelsdorf B."/>
            <person name="Bengelsdorf F.R."/>
            <person name="Daniel R."/>
            <person name="Duerre P."/>
        </authorList>
    </citation>
    <scope>NUCLEOTIDE SEQUENCE [LARGE SCALE GENOMIC DNA]</scope>
    <source>
        <strain evidence="5">DSM 1384</strain>
    </source>
</reference>
<dbReference type="PRINTS" id="PR00455">
    <property type="entry name" value="HTHTETR"/>
</dbReference>
<proteinExistence type="predicted"/>
<evidence type="ECO:0000256" key="1">
    <source>
        <dbReference type="ARBA" id="ARBA00023125"/>
    </source>
</evidence>
<comment type="caution">
    <text evidence="4">The sequence shown here is derived from an EMBL/GenBank/DDBJ whole genome shotgun (WGS) entry which is preliminary data.</text>
</comment>
<dbReference type="InterPro" id="IPR050624">
    <property type="entry name" value="HTH-type_Tx_Regulator"/>
</dbReference>
<dbReference type="InterPro" id="IPR036271">
    <property type="entry name" value="Tet_transcr_reg_TetR-rel_C_sf"/>
</dbReference>
<dbReference type="EMBL" id="LGSS01000011">
    <property type="protein sequence ID" value="KNF07947.1"/>
    <property type="molecule type" value="Genomic_DNA"/>
</dbReference>
<evidence type="ECO:0000256" key="2">
    <source>
        <dbReference type="PROSITE-ProRule" id="PRU00335"/>
    </source>
</evidence>
<gene>
    <name evidence="4" type="ORF">CLPU_11c01160</name>
</gene>
<evidence type="ECO:0000313" key="5">
    <source>
        <dbReference type="Proteomes" id="UP000037267"/>
    </source>
</evidence>
<dbReference type="Pfam" id="PF00440">
    <property type="entry name" value="TetR_N"/>
    <property type="match status" value="1"/>
</dbReference>
<evidence type="ECO:0000313" key="4">
    <source>
        <dbReference type="EMBL" id="KNF07947.1"/>
    </source>
</evidence>
<feature type="DNA-binding region" description="H-T-H motif" evidence="2">
    <location>
        <begin position="34"/>
        <end position="53"/>
    </location>
</feature>
<keyword evidence="1 2" id="KW-0238">DNA-binding</keyword>
<evidence type="ECO:0000259" key="3">
    <source>
        <dbReference type="PROSITE" id="PS50977"/>
    </source>
</evidence>
<dbReference type="PATRIC" id="fig|1503.3.peg.282"/>
<dbReference type="STRING" id="1503.CLPU_11c01160"/>
<dbReference type="RefSeq" id="WP_050355852.1">
    <property type="nucleotide sequence ID" value="NZ_LGSS01000011.1"/>
</dbReference>
<dbReference type="PANTHER" id="PTHR43479">
    <property type="entry name" value="ACREF/ENVCD OPERON REPRESSOR-RELATED"/>
    <property type="match status" value="1"/>
</dbReference>
<dbReference type="PROSITE" id="PS01081">
    <property type="entry name" value="HTH_TETR_1"/>
    <property type="match status" value="1"/>
</dbReference>
<dbReference type="SUPFAM" id="SSF46689">
    <property type="entry name" value="Homeodomain-like"/>
    <property type="match status" value="1"/>
</dbReference>
<dbReference type="InterPro" id="IPR001647">
    <property type="entry name" value="HTH_TetR"/>
</dbReference>
<feature type="domain" description="HTH tetR-type" evidence="3">
    <location>
        <begin position="11"/>
        <end position="71"/>
    </location>
</feature>
<name>A0A0L0W916_GOTPU</name>
<dbReference type="InterPro" id="IPR023772">
    <property type="entry name" value="DNA-bd_HTH_TetR-type_CS"/>
</dbReference>